<sequence>MNERFEDCYSFMTEETRDWLIDRMNECNLVELEHGPLKDAFDLLCPLPHDELKSCHDVVNKQLMERVKLAGTGQLGPDESAAFEAARKCVEPNVSFCIAFPDRCM</sequence>
<organism evidence="1 2">
    <name type="scientific">Nephila pilipes</name>
    <name type="common">Giant wood spider</name>
    <name type="synonym">Nephila maculata</name>
    <dbReference type="NCBI Taxonomy" id="299642"/>
    <lineage>
        <taxon>Eukaryota</taxon>
        <taxon>Metazoa</taxon>
        <taxon>Ecdysozoa</taxon>
        <taxon>Arthropoda</taxon>
        <taxon>Chelicerata</taxon>
        <taxon>Arachnida</taxon>
        <taxon>Araneae</taxon>
        <taxon>Araneomorphae</taxon>
        <taxon>Entelegynae</taxon>
        <taxon>Araneoidea</taxon>
        <taxon>Nephilidae</taxon>
        <taxon>Nephila</taxon>
    </lineage>
</organism>
<protein>
    <submittedName>
        <fullName evidence="1">Uncharacterized protein</fullName>
    </submittedName>
</protein>
<reference evidence="1" key="1">
    <citation type="submission" date="2020-08" db="EMBL/GenBank/DDBJ databases">
        <title>Multicomponent nature underlies the extraordinary mechanical properties of spider dragline silk.</title>
        <authorList>
            <person name="Kono N."/>
            <person name="Nakamura H."/>
            <person name="Mori M."/>
            <person name="Yoshida Y."/>
            <person name="Ohtoshi R."/>
            <person name="Malay A.D."/>
            <person name="Moran D.A.P."/>
            <person name="Tomita M."/>
            <person name="Numata K."/>
            <person name="Arakawa K."/>
        </authorList>
    </citation>
    <scope>NUCLEOTIDE SEQUENCE</scope>
</reference>
<dbReference type="AlphaFoldDB" id="A0A8X6MAK3"/>
<name>A0A8X6MAK3_NEPPI</name>
<dbReference type="Proteomes" id="UP000887013">
    <property type="component" value="Unassembled WGS sequence"/>
</dbReference>
<evidence type="ECO:0000313" key="1">
    <source>
        <dbReference type="EMBL" id="GFS36325.1"/>
    </source>
</evidence>
<proteinExistence type="predicted"/>
<dbReference type="OrthoDB" id="6433119at2759"/>
<keyword evidence="2" id="KW-1185">Reference proteome</keyword>
<accession>A0A8X6MAK3</accession>
<gene>
    <name evidence="1" type="primary">AVEN_123574_1</name>
    <name evidence="1" type="ORF">NPIL_3821</name>
</gene>
<comment type="caution">
    <text evidence="1">The sequence shown here is derived from an EMBL/GenBank/DDBJ whole genome shotgun (WGS) entry which is preliminary data.</text>
</comment>
<evidence type="ECO:0000313" key="2">
    <source>
        <dbReference type="Proteomes" id="UP000887013"/>
    </source>
</evidence>
<feature type="non-terminal residue" evidence="1">
    <location>
        <position position="1"/>
    </location>
</feature>
<dbReference type="EMBL" id="BMAW01088743">
    <property type="protein sequence ID" value="GFS36325.1"/>
    <property type="molecule type" value="Genomic_DNA"/>
</dbReference>